<keyword evidence="4" id="KW-0411">Iron-sulfur</keyword>
<proteinExistence type="predicted"/>
<dbReference type="PANTHER" id="PTHR21496">
    <property type="entry name" value="FERREDOXIN-RELATED"/>
    <property type="match status" value="1"/>
</dbReference>
<dbReference type="Gene3D" id="2.102.10.10">
    <property type="entry name" value="Rieske [2Fe-2S] iron-sulphur domain"/>
    <property type="match status" value="1"/>
</dbReference>
<evidence type="ECO:0000313" key="6">
    <source>
        <dbReference type="EMBL" id="MEW9856162.1"/>
    </source>
</evidence>
<evidence type="ECO:0000256" key="4">
    <source>
        <dbReference type="ARBA" id="ARBA00023014"/>
    </source>
</evidence>
<keyword evidence="7" id="KW-1185">Reference proteome</keyword>
<keyword evidence="2" id="KW-0479">Metal-binding</keyword>
<evidence type="ECO:0000259" key="5">
    <source>
        <dbReference type="PROSITE" id="PS51296"/>
    </source>
</evidence>
<dbReference type="PROSITE" id="PS51296">
    <property type="entry name" value="RIESKE"/>
    <property type="match status" value="1"/>
</dbReference>
<dbReference type="PANTHER" id="PTHR21496:SF23">
    <property type="entry name" value="3-PHENYLPROPIONATE_CINNAMIC ACID DIOXYGENASE FERREDOXIN SUBUNIT"/>
    <property type="match status" value="1"/>
</dbReference>
<keyword evidence="3" id="KW-0408">Iron</keyword>
<feature type="domain" description="Rieske" evidence="5">
    <location>
        <begin position="4"/>
        <end position="107"/>
    </location>
</feature>
<reference evidence="6 7" key="1">
    <citation type="submission" date="2024-06" db="EMBL/GenBank/DDBJ databases">
        <title>Novosphingobium rhizovicinus M1R2S20.</title>
        <authorList>
            <person name="Sun J.-Q."/>
        </authorList>
    </citation>
    <scope>NUCLEOTIDE SEQUENCE [LARGE SCALE GENOMIC DNA]</scope>
    <source>
        <strain evidence="6 7">M1R2S20</strain>
    </source>
</reference>
<dbReference type="InterPro" id="IPR036922">
    <property type="entry name" value="Rieske_2Fe-2S_sf"/>
</dbReference>
<keyword evidence="1" id="KW-0001">2Fe-2S</keyword>
<dbReference type="InterPro" id="IPR017941">
    <property type="entry name" value="Rieske_2Fe-2S"/>
</dbReference>
<dbReference type="Proteomes" id="UP001556118">
    <property type="component" value="Unassembled WGS sequence"/>
</dbReference>
<sequence>MEFVKVANTSQVAESVLLPVEAKGRKLLLIKVDGTYYAAQRRCPHMGFNLCRGAVVGHSVVCPLHKASFDLETGAVNRDPRLLFINMKAKADLETYPVRVDAGEIFVGI</sequence>
<evidence type="ECO:0000256" key="3">
    <source>
        <dbReference type="ARBA" id="ARBA00023004"/>
    </source>
</evidence>
<comment type="caution">
    <text evidence="6">The sequence shown here is derived from an EMBL/GenBank/DDBJ whole genome shotgun (WGS) entry which is preliminary data.</text>
</comment>
<organism evidence="6 7">
    <name type="scientific">Novosphingobium rhizovicinum</name>
    <dbReference type="NCBI Taxonomy" id="3228928"/>
    <lineage>
        <taxon>Bacteria</taxon>
        <taxon>Pseudomonadati</taxon>
        <taxon>Pseudomonadota</taxon>
        <taxon>Alphaproteobacteria</taxon>
        <taxon>Sphingomonadales</taxon>
        <taxon>Sphingomonadaceae</taxon>
        <taxon>Novosphingobium</taxon>
    </lineage>
</organism>
<accession>A0ABV3RDX4</accession>
<dbReference type="SUPFAM" id="SSF50022">
    <property type="entry name" value="ISP domain"/>
    <property type="match status" value="1"/>
</dbReference>
<protein>
    <submittedName>
        <fullName evidence="6">Rieske (2Fe-2S) protein</fullName>
    </submittedName>
</protein>
<evidence type="ECO:0000313" key="7">
    <source>
        <dbReference type="Proteomes" id="UP001556118"/>
    </source>
</evidence>
<evidence type="ECO:0000256" key="2">
    <source>
        <dbReference type="ARBA" id="ARBA00022723"/>
    </source>
</evidence>
<dbReference type="Pfam" id="PF00355">
    <property type="entry name" value="Rieske"/>
    <property type="match status" value="1"/>
</dbReference>
<name>A0ABV3RDX4_9SPHN</name>
<dbReference type="EMBL" id="JBFNXR010000050">
    <property type="protein sequence ID" value="MEW9856162.1"/>
    <property type="molecule type" value="Genomic_DNA"/>
</dbReference>
<evidence type="ECO:0000256" key="1">
    <source>
        <dbReference type="ARBA" id="ARBA00022714"/>
    </source>
</evidence>
<gene>
    <name evidence="6" type="ORF">ABUH87_13555</name>
</gene>
<dbReference type="RefSeq" id="WP_367774471.1">
    <property type="nucleotide sequence ID" value="NZ_JBFNXR010000050.1"/>
</dbReference>